<protein>
    <submittedName>
        <fullName evidence="1">Uncharacterized protein</fullName>
    </submittedName>
</protein>
<dbReference type="Proteomes" id="UP001055811">
    <property type="component" value="Linkage Group LG01"/>
</dbReference>
<evidence type="ECO:0000313" key="1">
    <source>
        <dbReference type="EMBL" id="KAI3789830.1"/>
    </source>
</evidence>
<reference evidence="2" key="1">
    <citation type="journal article" date="2022" name="Mol. Ecol. Resour.">
        <title>The genomes of chicory, endive, great burdock and yacon provide insights into Asteraceae palaeo-polyploidization history and plant inulin production.</title>
        <authorList>
            <person name="Fan W."/>
            <person name="Wang S."/>
            <person name="Wang H."/>
            <person name="Wang A."/>
            <person name="Jiang F."/>
            <person name="Liu H."/>
            <person name="Zhao H."/>
            <person name="Xu D."/>
            <person name="Zhang Y."/>
        </authorList>
    </citation>
    <scope>NUCLEOTIDE SEQUENCE [LARGE SCALE GENOMIC DNA]</scope>
    <source>
        <strain evidence="2">cv. Punajuju</strain>
    </source>
</reference>
<organism evidence="1 2">
    <name type="scientific">Cichorium intybus</name>
    <name type="common">Chicory</name>
    <dbReference type="NCBI Taxonomy" id="13427"/>
    <lineage>
        <taxon>Eukaryota</taxon>
        <taxon>Viridiplantae</taxon>
        <taxon>Streptophyta</taxon>
        <taxon>Embryophyta</taxon>
        <taxon>Tracheophyta</taxon>
        <taxon>Spermatophyta</taxon>
        <taxon>Magnoliopsida</taxon>
        <taxon>eudicotyledons</taxon>
        <taxon>Gunneridae</taxon>
        <taxon>Pentapetalae</taxon>
        <taxon>asterids</taxon>
        <taxon>campanulids</taxon>
        <taxon>Asterales</taxon>
        <taxon>Asteraceae</taxon>
        <taxon>Cichorioideae</taxon>
        <taxon>Cichorieae</taxon>
        <taxon>Cichoriinae</taxon>
        <taxon>Cichorium</taxon>
    </lineage>
</organism>
<accession>A0ACB9H3T0</accession>
<proteinExistence type="predicted"/>
<reference evidence="1 2" key="2">
    <citation type="journal article" date="2022" name="Mol. Ecol. Resour.">
        <title>The genomes of chicory, endive, great burdock and yacon provide insights into Asteraceae paleo-polyploidization history and plant inulin production.</title>
        <authorList>
            <person name="Fan W."/>
            <person name="Wang S."/>
            <person name="Wang H."/>
            <person name="Wang A."/>
            <person name="Jiang F."/>
            <person name="Liu H."/>
            <person name="Zhao H."/>
            <person name="Xu D."/>
            <person name="Zhang Y."/>
        </authorList>
    </citation>
    <scope>NUCLEOTIDE SEQUENCE [LARGE SCALE GENOMIC DNA]</scope>
    <source>
        <strain evidence="2">cv. Punajuju</strain>
        <tissue evidence="1">Leaves</tissue>
    </source>
</reference>
<keyword evidence="2" id="KW-1185">Reference proteome</keyword>
<name>A0ACB9H3T0_CICIN</name>
<comment type="caution">
    <text evidence="1">The sequence shown here is derived from an EMBL/GenBank/DDBJ whole genome shotgun (WGS) entry which is preliminary data.</text>
</comment>
<gene>
    <name evidence="1" type="ORF">L2E82_02634</name>
</gene>
<sequence>MVEMVSSPDKRNRTVEDGGMSNYSTNSEKRGFEEQDEDQLIGGPVDLSSPCSVERVIRSEECAGPCSIPDLNSPIPCSEPIKRGQNYVKWNGKKAMMSVKFKDIIKAFNNGKRKSKKAQNCNVSQEESTFSDHSKTSVQNSSNLSEEVRKTIQIGSSIGYQMEGSEDAIRDLLKGEGENIKSK</sequence>
<dbReference type="EMBL" id="CM042009">
    <property type="protein sequence ID" value="KAI3789830.1"/>
    <property type="molecule type" value="Genomic_DNA"/>
</dbReference>
<evidence type="ECO:0000313" key="2">
    <source>
        <dbReference type="Proteomes" id="UP001055811"/>
    </source>
</evidence>